<feature type="transmembrane region" description="Helical" evidence="5">
    <location>
        <begin position="428"/>
        <end position="447"/>
    </location>
</feature>
<feature type="transmembrane region" description="Helical" evidence="5">
    <location>
        <begin position="174"/>
        <end position="199"/>
    </location>
</feature>
<sequence length="463" mass="46440">MSQQSVVSHRDPAQRRTLTVLVISQVLGTIGLGVAPSIGILLAGDVTDSEAWAGLARTGSTLGAALLGIPLGNLAARRGRRPALATGWWLAAAGAAILVAAAQWQLVVPLFLGLLLTGAGTATALQARFTATDLATPTTRARSLALVVWMGAIGNVLGPNLGVVGEVIGEATGIAPYGAAFGVASIGSALAGLAVLLFLRPDPLRVLAERLAAERPAAERFAAEGLTAEQAAADGGGAVGRPDLAGHPAPVGRAERIGRAERFRRAAAELSANRRARTALVALLTAQGVMVALMTMTPVHLAHHGGSLTIIGLTISLHIAGMYGLAPVVGWLADRLGHRAVVAMGIGILAVSMLLAVVVADSHSGVMASLVLLGLGWSFMNVAASALFSAAVTGPERASAQGAADALSNLCGALAAFASGPLMAVSSFSALAVVAAVAMVPILVLVLRPSAWRPTGSAAGATS</sequence>
<protein>
    <submittedName>
        <fullName evidence="7">MFS family permease</fullName>
    </submittedName>
</protein>
<keyword evidence="8" id="KW-1185">Reference proteome</keyword>
<feature type="transmembrane region" description="Helical" evidence="5">
    <location>
        <begin position="55"/>
        <end position="76"/>
    </location>
</feature>
<feature type="domain" description="Major facilitator superfamily (MFS) profile" evidence="6">
    <location>
        <begin position="17"/>
        <end position="453"/>
    </location>
</feature>
<evidence type="ECO:0000256" key="3">
    <source>
        <dbReference type="ARBA" id="ARBA00022989"/>
    </source>
</evidence>
<dbReference type="GO" id="GO:0005886">
    <property type="term" value="C:plasma membrane"/>
    <property type="evidence" value="ECO:0007669"/>
    <property type="project" value="UniProtKB-SubCell"/>
</dbReference>
<dbReference type="PANTHER" id="PTHR23534">
    <property type="entry name" value="MFS PERMEASE"/>
    <property type="match status" value="1"/>
</dbReference>
<name>A0A841A5X0_9MICO</name>
<comment type="caution">
    <text evidence="7">The sequence shown here is derived from an EMBL/GenBank/DDBJ whole genome shotgun (WGS) entry which is preliminary data.</text>
</comment>
<feature type="transmembrane region" description="Helical" evidence="5">
    <location>
        <begin position="143"/>
        <end position="162"/>
    </location>
</feature>
<feature type="transmembrane region" description="Helical" evidence="5">
    <location>
        <begin position="20"/>
        <end position="43"/>
    </location>
</feature>
<proteinExistence type="predicted"/>
<dbReference type="RefSeq" id="WP_184324157.1">
    <property type="nucleotide sequence ID" value="NZ_JACHLZ010000001.1"/>
</dbReference>
<keyword evidence="4 5" id="KW-0472">Membrane</keyword>
<dbReference type="SUPFAM" id="SSF103473">
    <property type="entry name" value="MFS general substrate transporter"/>
    <property type="match status" value="1"/>
</dbReference>
<comment type="subcellular location">
    <subcellularLocation>
        <location evidence="1">Cell membrane</location>
        <topology evidence="1">Multi-pass membrane protein</topology>
    </subcellularLocation>
</comment>
<accession>A0A841A5X0</accession>
<evidence type="ECO:0000313" key="8">
    <source>
        <dbReference type="Proteomes" id="UP000588158"/>
    </source>
</evidence>
<evidence type="ECO:0000256" key="4">
    <source>
        <dbReference type="ARBA" id="ARBA00023136"/>
    </source>
</evidence>
<dbReference type="InterPro" id="IPR011701">
    <property type="entry name" value="MFS"/>
</dbReference>
<feature type="transmembrane region" description="Helical" evidence="5">
    <location>
        <begin position="340"/>
        <end position="360"/>
    </location>
</feature>
<dbReference type="Proteomes" id="UP000588158">
    <property type="component" value="Unassembled WGS sequence"/>
</dbReference>
<evidence type="ECO:0000256" key="2">
    <source>
        <dbReference type="ARBA" id="ARBA00022692"/>
    </source>
</evidence>
<feature type="transmembrane region" description="Helical" evidence="5">
    <location>
        <begin position="308"/>
        <end position="333"/>
    </location>
</feature>
<keyword evidence="2 5" id="KW-0812">Transmembrane</keyword>
<dbReference type="EMBL" id="JACHLZ010000001">
    <property type="protein sequence ID" value="MBB5830549.1"/>
    <property type="molecule type" value="Genomic_DNA"/>
</dbReference>
<dbReference type="AlphaFoldDB" id="A0A841A5X0"/>
<dbReference type="InterPro" id="IPR020846">
    <property type="entry name" value="MFS_dom"/>
</dbReference>
<feature type="transmembrane region" description="Helical" evidence="5">
    <location>
        <begin position="366"/>
        <end position="391"/>
    </location>
</feature>
<dbReference type="PANTHER" id="PTHR23534:SF1">
    <property type="entry name" value="MAJOR FACILITATOR SUPERFAMILY PROTEIN"/>
    <property type="match status" value="1"/>
</dbReference>
<dbReference type="InterPro" id="IPR036259">
    <property type="entry name" value="MFS_trans_sf"/>
</dbReference>
<dbReference type="Pfam" id="PF07690">
    <property type="entry name" value="MFS_1"/>
    <property type="match status" value="1"/>
</dbReference>
<keyword evidence="3 5" id="KW-1133">Transmembrane helix</keyword>
<evidence type="ECO:0000256" key="1">
    <source>
        <dbReference type="ARBA" id="ARBA00004651"/>
    </source>
</evidence>
<feature type="transmembrane region" description="Helical" evidence="5">
    <location>
        <begin position="280"/>
        <end position="302"/>
    </location>
</feature>
<organism evidence="7 8">
    <name type="scientific">Brachybacterium aquaticum</name>
    <dbReference type="NCBI Taxonomy" id="1432564"/>
    <lineage>
        <taxon>Bacteria</taxon>
        <taxon>Bacillati</taxon>
        <taxon>Actinomycetota</taxon>
        <taxon>Actinomycetes</taxon>
        <taxon>Micrococcales</taxon>
        <taxon>Dermabacteraceae</taxon>
        <taxon>Brachybacterium</taxon>
    </lineage>
</organism>
<dbReference type="GO" id="GO:0022857">
    <property type="term" value="F:transmembrane transporter activity"/>
    <property type="evidence" value="ECO:0007669"/>
    <property type="project" value="InterPro"/>
</dbReference>
<feature type="transmembrane region" description="Helical" evidence="5">
    <location>
        <begin position="83"/>
        <end position="104"/>
    </location>
</feature>
<reference evidence="7 8" key="1">
    <citation type="submission" date="2020-08" db="EMBL/GenBank/DDBJ databases">
        <title>Sequencing the genomes of 1000 actinobacteria strains.</title>
        <authorList>
            <person name="Klenk H.-P."/>
        </authorList>
    </citation>
    <scope>NUCLEOTIDE SEQUENCE [LARGE SCALE GENOMIC DNA]</scope>
    <source>
        <strain evidence="7 8">DSM 28796</strain>
    </source>
</reference>
<evidence type="ECO:0000259" key="6">
    <source>
        <dbReference type="PROSITE" id="PS50850"/>
    </source>
</evidence>
<gene>
    <name evidence="7" type="ORF">HNR70_000362</name>
</gene>
<dbReference type="PROSITE" id="PS50850">
    <property type="entry name" value="MFS"/>
    <property type="match status" value="1"/>
</dbReference>
<evidence type="ECO:0000313" key="7">
    <source>
        <dbReference type="EMBL" id="MBB5830549.1"/>
    </source>
</evidence>
<dbReference type="Gene3D" id="1.20.1250.20">
    <property type="entry name" value="MFS general substrate transporter like domains"/>
    <property type="match status" value="1"/>
</dbReference>
<feature type="transmembrane region" description="Helical" evidence="5">
    <location>
        <begin position="110"/>
        <end position="131"/>
    </location>
</feature>
<evidence type="ECO:0000256" key="5">
    <source>
        <dbReference type="SAM" id="Phobius"/>
    </source>
</evidence>